<feature type="transmembrane region" description="Helical" evidence="1">
    <location>
        <begin position="12"/>
        <end position="29"/>
    </location>
</feature>
<protein>
    <recommendedName>
        <fullName evidence="4">DUF2892 domain-containing protein</fullName>
    </recommendedName>
</protein>
<proteinExistence type="predicted"/>
<evidence type="ECO:0000313" key="3">
    <source>
        <dbReference type="Proteomes" id="UP000053557"/>
    </source>
</evidence>
<accession>A0A101XTE4</accession>
<evidence type="ECO:0000313" key="2">
    <source>
        <dbReference type="EMBL" id="KUO97165.1"/>
    </source>
</evidence>
<dbReference type="EMBL" id="LPVJ01000006">
    <property type="protein sequence ID" value="KUO97165.1"/>
    <property type="molecule type" value="Genomic_DNA"/>
</dbReference>
<keyword evidence="1" id="KW-0812">Transmembrane</keyword>
<evidence type="ECO:0000256" key="1">
    <source>
        <dbReference type="SAM" id="Phobius"/>
    </source>
</evidence>
<evidence type="ECO:0008006" key="4">
    <source>
        <dbReference type="Google" id="ProtNLM"/>
    </source>
</evidence>
<dbReference type="AlphaFoldDB" id="A0A101XTE4"/>
<gene>
    <name evidence="2" type="ORF">ATW55_12720</name>
</gene>
<keyword evidence="1" id="KW-0472">Membrane</keyword>
<keyword evidence="3" id="KW-1185">Reference proteome</keyword>
<dbReference type="Gene3D" id="6.10.140.1340">
    <property type="match status" value="1"/>
</dbReference>
<reference evidence="2 3" key="1">
    <citation type="submission" date="2015-12" db="EMBL/GenBank/DDBJ databases">
        <title>Draft genome sequence of Acidibacillus ferrooxidans ITV001, isolated from a chalcopyrite acid mine drainage site in Brazil.</title>
        <authorList>
            <person name="Dall'Agnol H."/>
            <person name="Nancucheo I."/>
            <person name="Johnson B."/>
            <person name="Oliveira R."/>
            <person name="Leite L."/>
            <person name="Pylro V."/>
            <person name="Nunes G.L."/>
            <person name="Tzotzos G."/>
            <person name="Fernandes G.R."/>
            <person name="Dutra J."/>
            <person name="Orellana S.C."/>
            <person name="Oliveira G."/>
        </authorList>
    </citation>
    <scope>NUCLEOTIDE SEQUENCE [LARGE SCALE GENOMIC DNA]</scope>
    <source>
        <strain evidence="3">ITV01</strain>
    </source>
</reference>
<keyword evidence="1" id="KW-1133">Transmembrane helix</keyword>
<sequence length="72" mass="8033">MFVCSGKGSTIRLLAGIFFWVSILLGLFVNKYLMIIGGLPATMLIISYLTGWCPTEMLLKMFGAKEQTRVLK</sequence>
<organism evidence="2 3">
    <name type="scientific">Ferroacidibacillus organovorans</name>
    <dbReference type="NCBI Taxonomy" id="1765683"/>
    <lineage>
        <taxon>Bacteria</taxon>
        <taxon>Bacillati</taxon>
        <taxon>Bacillota</taxon>
        <taxon>Bacilli</taxon>
        <taxon>Bacillales</taxon>
        <taxon>Alicyclobacillaceae</taxon>
        <taxon>Ferroacidibacillus</taxon>
    </lineage>
</organism>
<comment type="caution">
    <text evidence="2">The sequence shown here is derived from an EMBL/GenBank/DDBJ whole genome shotgun (WGS) entry which is preliminary data.</text>
</comment>
<dbReference type="Proteomes" id="UP000053557">
    <property type="component" value="Unassembled WGS sequence"/>
</dbReference>
<feature type="transmembrane region" description="Helical" evidence="1">
    <location>
        <begin position="35"/>
        <end position="59"/>
    </location>
</feature>
<name>A0A101XTE4_9BACL</name>